<organism evidence="2 3">
    <name type="scientific">Roseiarcus fermentans</name>
    <dbReference type="NCBI Taxonomy" id="1473586"/>
    <lineage>
        <taxon>Bacteria</taxon>
        <taxon>Pseudomonadati</taxon>
        <taxon>Pseudomonadota</taxon>
        <taxon>Alphaproteobacteria</taxon>
        <taxon>Hyphomicrobiales</taxon>
        <taxon>Roseiarcaceae</taxon>
        <taxon>Roseiarcus</taxon>
    </lineage>
</organism>
<keyword evidence="1" id="KW-1133">Transmembrane helix</keyword>
<evidence type="ECO:0000313" key="3">
    <source>
        <dbReference type="Proteomes" id="UP000253529"/>
    </source>
</evidence>
<reference evidence="2 3" key="1">
    <citation type="submission" date="2018-06" db="EMBL/GenBank/DDBJ databases">
        <title>Genomic Encyclopedia of Type Strains, Phase IV (KMG-IV): sequencing the most valuable type-strain genomes for metagenomic binning, comparative biology and taxonomic classification.</title>
        <authorList>
            <person name="Goeker M."/>
        </authorList>
    </citation>
    <scope>NUCLEOTIDE SEQUENCE [LARGE SCALE GENOMIC DNA]</scope>
    <source>
        <strain evidence="2 3">DSM 24875</strain>
    </source>
</reference>
<evidence type="ECO:0008006" key="4">
    <source>
        <dbReference type="Google" id="ProtNLM"/>
    </source>
</evidence>
<dbReference type="Proteomes" id="UP000253529">
    <property type="component" value="Unassembled WGS sequence"/>
</dbReference>
<feature type="transmembrane region" description="Helical" evidence="1">
    <location>
        <begin position="207"/>
        <end position="230"/>
    </location>
</feature>
<dbReference type="OrthoDB" id="4760162at2"/>
<dbReference type="EMBL" id="QNRK01000022">
    <property type="protein sequence ID" value="RBP09203.1"/>
    <property type="molecule type" value="Genomic_DNA"/>
</dbReference>
<sequence>MVLVSIVIFILILGAGLLGLWAHKRLPEAVKDDSARSVVGQVTGIVSLLLALVLGTLIGTSFGFFGTQKTELEMLSSQILMLDQALAQFGPDTKPARDRLKESVQTVYETFWGDRDPDPKLLSVTMPLASAQATKAFLATLKPETDAQKQALASANLLTNQIMQGRVMIDLQVASHPISSGMLTVLTIWAVILFFAMGLFVKQNGLVVAAMAFGAICVAFAIFLILELGLPYTGLFRVSGAALHTVLETIDN</sequence>
<name>A0A366F3G9_9HYPH</name>
<keyword evidence="3" id="KW-1185">Reference proteome</keyword>
<keyword evidence="1" id="KW-0812">Transmembrane</keyword>
<dbReference type="AlphaFoldDB" id="A0A366F3G9"/>
<feature type="transmembrane region" description="Helical" evidence="1">
    <location>
        <begin position="181"/>
        <end position="201"/>
    </location>
</feature>
<feature type="transmembrane region" description="Helical" evidence="1">
    <location>
        <begin position="38"/>
        <end position="65"/>
    </location>
</feature>
<evidence type="ECO:0000256" key="1">
    <source>
        <dbReference type="SAM" id="Phobius"/>
    </source>
</evidence>
<keyword evidence="1" id="KW-0472">Membrane</keyword>
<gene>
    <name evidence="2" type="ORF">DFR50_12240</name>
</gene>
<comment type="caution">
    <text evidence="2">The sequence shown here is derived from an EMBL/GenBank/DDBJ whole genome shotgun (WGS) entry which is preliminary data.</text>
</comment>
<accession>A0A366F3G9</accession>
<evidence type="ECO:0000313" key="2">
    <source>
        <dbReference type="EMBL" id="RBP09203.1"/>
    </source>
</evidence>
<dbReference type="Pfam" id="PF14023">
    <property type="entry name" value="Bestrophin-like"/>
    <property type="match status" value="1"/>
</dbReference>
<proteinExistence type="predicted"/>
<dbReference type="RefSeq" id="WP_113890820.1">
    <property type="nucleotide sequence ID" value="NZ_QNRK01000022.1"/>
</dbReference>
<protein>
    <recommendedName>
        <fullName evidence="4">DUF4239 domain-containing protein</fullName>
    </recommendedName>
</protein>
<dbReference type="InterPro" id="IPR025333">
    <property type="entry name" value="DUF4239"/>
</dbReference>